<dbReference type="EMBL" id="CP136864">
    <property type="protein sequence ID" value="WOJ94196.1"/>
    <property type="molecule type" value="Genomic_DNA"/>
</dbReference>
<dbReference type="InterPro" id="IPR036291">
    <property type="entry name" value="NAD(P)-bd_dom_sf"/>
</dbReference>
<dbReference type="RefSeq" id="WP_407348833.1">
    <property type="nucleotide sequence ID" value="NZ_CP136864.1"/>
</dbReference>
<dbReference type="PANTHER" id="PTHR11092">
    <property type="entry name" value="SUGAR NUCLEOTIDE EPIMERASE RELATED"/>
    <property type="match status" value="1"/>
</dbReference>
<dbReference type="NCBIfam" id="TIGR01777">
    <property type="entry name" value="yfcH"/>
    <property type="match status" value="1"/>
</dbReference>
<dbReference type="Pfam" id="PF08338">
    <property type="entry name" value="DUF1731"/>
    <property type="match status" value="1"/>
</dbReference>
<evidence type="ECO:0000259" key="3">
    <source>
        <dbReference type="Pfam" id="PF08338"/>
    </source>
</evidence>
<evidence type="ECO:0000259" key="2">
    <source>
        <dbReference type="Pfam" id="PF01370"/>
    </source>
</evidence>
<evidence type="ECO:0000256" key="1">
    <source>
        <dbReference type="ARBA" id="ARBA00009353"/>
    </source>
</evidence>
<dbReference type="InterPro" id="IPR001509">
    <property type="entry name" value="Epimerase_deHydtase"/>
</dbReference>
<feature type="domain" description="DUF1731" evidence="3">
    <location>
        <begin position="244"/>
        <end position="291"/>
    </location>
</feature>
<evidence type="ECO:0000313" key="5">
    <source>
        <dbReference type="Proteomes" id="UP001626537"/>
    </source>
</evidence>
<organism evidence="4 5">
    <name type="scientific">Congregibacter variabilis</name>
    <dbReference type="NCBI Taxonomy" id="3081200"/>
    <lineage>
        <taxon>Bacteria</taxon>
        <taxon>Pseudomonadati</taxon>
        <taxon>Pseudomonadota</taxon>
        <taxon>Gammaproteobacteria</taxon>
        <taxon>Cellvibrionales</taxon>
        <taxon>Halieaceae</taxon>
        <taxon>Congregibacter</taxon>
    </lineage>
</organism>
<proteinExistence type="inferred from homology"/>
<dbReference type="PANTHER" id="PTHR11092:SF0">
    <property type="entry name" value="EPIMERASE FAMILY PROTEIN SDR39U1"/>
    <property type="match status" value="1"/>
</dbReference>
<dbReference type="Pfam" id="PF01370">
    <property type="entry name" value="Epimerase"/>
    <property type="match status" value="1"/>
</dbReference>
<gene>
    <name evidence="4" type="ORF">R0135_03275</name>
</gene>
<protein>
    <submittedName>
        <fullName evidence="4">TIGR01777 family oxidoreductase</fullName>
    </submittedName>
</protein>
<feature type="domain" description="NAD-dependent epimerase/dehydratase" evidence="2">
    <location>
        <begin position="3"/>
        <end position="216"/>
    </location>
</feature>
<name>A0ABZ0I4R6_9GAMM</name>
<dbReference type="Gene3D" id="3.40.50.720">
    <property type="entry name" value="NAD(P)-binding Rossmann-like Domain"/>
    <property type="match status" value="1"/>
</dbReference>
<dbReference type="Proteomes" id="UP001626537">
    <property type="component" value="Chromosome"/>
</dbReference>
<accession>A0ABZ0I4R6</accession>
<reference evidence="4 5" key="1">
    <citation type="submission" date="2023-10" db="EMBL/GenBank/DDBJ databases">
        <title>Two novel species belonging to the OM43/NOR5 clade.</title>
        <authorList>
            <person name="Park M."/>
        </authorList>
    </citation>
    <scope>NUCLEOTIDE SEQUENCE [LARGE SCALE GENOMIC DNA]</scope>
    <source>
        <strain evidence="4 5">IMCC43200</strain>
    </source>
</reference>
<dbReference type="InterPro" id="IPR010099">
    <property type="entry name" value="SDR39U1"/>
</dbReference>
<dbReference type="InterPro" id="IPR013549">
    <property type="entry name" value="DUF1731"/>
</dbReference>
<sequence length="296" mass="31800">MNILVTGGTGFIGEALIPALLQRGHDVSVLTRQSAPKQLPGVEYVQTLPSLSSTIDAVINLAGASLAGKRWTAAYKQEMIASRVDLTRALGEYFQSTTNPPSIWLNASAIGFYGPQKNEELTESSPPGKGFAAGLCREWELAATEAAGGARLSLLRLGVVLDTGGGAYPQMAQPFRMGVANWIGDGQQWLSWVHRDDVVSAFCFALQSPDLSGVINVTAPEAVTSRQFCQAMRQVHRTLLAIPMPGFLMRAMVGEMADELLITGQKVLPARLSSAGFEFSYPRLDLALERIESTSS</sequence>
<evidence type="ECO:0000313" key="4">
    <source>
        <dbReference type="EMBL" id="WOJ94196.1"/>
    </source>
</evidence>
<dbReference type="SUPFAM" id="SSF51735">
    <property type="entry name" value="NAD(P)-binding Rossmann-fold domains"/>
    <property type="match status" value="1"/>
</dbReference>
<keyword evidence="5" id="KW-1185">Reference proteome</keyword>
<comment type="similarity">
    <text evidence="1">Belongs to the NAD(P)-dependent epimerase/dehydratase family. SDR39U1 subfamily.</text>
</comment>